<feature type="compositionally biased region" description="Low complexity" evidence="1">
    <location>
        <begin position="177"/>
        <end position="192"/>
    </location>
</feature>
<dbReference type="Proteomes" id="UP001055712">
    <property type="component" value="Unassembled WGS sequence"/>
</dbReference>
<proteinExistence type="predicted"/>
<feature type="region of interest" description="Disordered" evidence="1">
    <location>
        <begin position="1"/>
        <end position="22"/>
    </location>
</feature>
<dbReference type="AlphaFoldDB" id="A0A9D4YYX0"/>
<sequence>MAGIFNGPPRGGTRGGKDQFNWDNVKADNEREYYLGHSVKALTGRWQKGKDVYWYTRDVDRSDADKAAELAMVKQREQDLMMEALGVKPKAPKQLKQPQLDQQDMQKLMQGTGQEDEEGGGAGAAAAAAVADADRMKGLGFHASMTTGAIQAGTDHEMLAGVGGSNLAGPGSGAGTQQPAAASRQQQQQQQQPGGGAAPALMLTQEQIAELKRLHKKTEKKAAKQAKKEAKKAKKKHKGEKKKKRSRSSSSGVSSSSDSEGARITTGQQAEQPPHMPLATRWQREEPEREQMRQRSRSRSRGGGGSRRHDGPAPRRRHDSPELRRRGEQEPGRRREQQWVRHRTQSPPPARRRHDSP</sequence>
<dbReference type="InterPro" id="IPR039207">
    <property type="entry name" value="MMTAG2-like"/>
</dbReference>
<feature type="domain" description="Multiple myeloma tumor-associated protein 2-like N-terminal" evidence="2">
    <location>
        <begin position="12"/>
        <end position="86"/>
    </location>
</feature>
<dbReference type="OrthoDB" id="5390672at2759"/>
<protein>
    <recommendedName>
        <fullName evidence="2">Multiple myeloma tumor-associated protein 2-like N-terminal domain-containing protein</fullName>
    </recommendedName>
</protein>
<feature type="compositionally biased region" description="Gly residues" evidence="1">
    <location>
        <begin position="161"/>
        <end position="174"/>
    </location>
</feature>
<name>A0A9D4YYX0_CHLVU</name>
<feature type="compositionally biased region" description="Basic residues" evidence="1">
    <location>
        <begin position="340"/>
        <end position="357"/>
    </location>
</feature>
<evidence type="ECO:0000259" key="2">
    <source>
        <dbReference type="Pfam" id="PF10159"/>
    </source>
</evidence>
<feature type="compositionally biased region" description="Low complexity" evidence="1">
    <location>
        <begin position="248"/>
        <end position="263"/>
    </location>
</feature>
<dbReference type="InterPro" id="IPR019315">
    <property type="entry name" value="MMTA2_N"/>
</dbReference>
<feature type="region of interest" description="Disordered" evidence="1">
    <location>
        <begin position="161"/>
        <end position="357"/>
    </location>
</feature>
<feature type="region of interest" description="Disordered" evidence="1">
    <location>
        <begin position="90"/>
        <end position="126"/>
    </location>
</feature>
<reference evidence="3" key="2">
    <citation type="submission" date="2020-11" db="EMBL/GenBank/DDBJ databases">
        <authorList>
            <person name="Cecchin M."/>
            <person name="Marcolungo L."/>
            <person name="Rossato M."/>
            <person name="Girolomoni L."/>
            <person name="Cosentino E."/>
            <person name="Cuine S."/>
            <person name="Li-Beisson Y."/>
            <person name="Delledonne M."/>
            <person name="Ballottari M."/>
        </authorList>
    </citation>
    <scope>NUCLEOTIDE SEQUENCE</scope>
    <source>
        <strain evidence="3">211/11P</strain>
        <tissue evidence="3">Whole cell</tissue>
    </source>
</reference>
<feature type="compositionally biased region" description="Low complexity" evidence="1">
    <location>
        <begin position="90"/>
        <end position="110"/>
    </location>
</feature>
<feature type="compositionally biased region" description="Basic and acidic residues" evidence="1">
    <location>
        <begin position="282"/>
        <end position="293"/>
    </location>
</feature>
<dbReference type="EMBL" id="SIDB01000003">
    <property type="protein sequence ID" value="KAI3434437.1"/>
    <property type="molecule type" value="Genomic_DNA"/>
</dbReference>
<evidence type="ECO:0000313" key="4">
    <source>
        <dbReference type="Proteomes" id="UP001055712"/>
    </source>
</evidence>
<reference evidence="3" key="1">
    <citation type="journal article" date="2019" name="Plant J.">
        <title>Chlorella vulgaris genome assembly and annotation reveals the molecular basis for metabolic acclimation to high light conditions.</title>
        <authorList>
            <person name="Cecchin M."/>
            <person name="Marcolungo L."/>
            <person name="Rossato M."/>
            <person name="Girolomoni L."/>
            <person name="Cosentino E."/>
            <person name="Cuine S."/>
            <person name="Li-Beisson Y."/>
            <person name="Delledonne M."/>
            <person name="Ballottari M."/>
        </authorList>
    </citation>
    <scope>NUCLEOTIDE SEQUENCE</scope>
    <source>
        <strain evidence="3">211/11P</strain>
    </source>
</reference>
<evidence type="ECO:0000256" key="1">
    <source>
        <dbReference type="SAM" id="MobiDB-lite"/>
    </source>
</evidence>
<evidence type="ECO:0000313" key="3">
    <source>
        <dbReference type="EMBL" id="KAI3434437.1"/>
    </source>
</evidence>
<dbReference type="Pfam" id="PF10159">
    <property type="entry name" value="MMtag"/>
    <property type="match status" value="1"/>
</dbReference>
<keyword evidence="4" id="KW-1185">Reference proteome</keyword>
<dbReference type="PANTHER" id="PTHR14580:SF0">
    <property type="entry name" value="MULTIPLE MYELOMA TUMOR-ASSOCIATED PROTEIN 2"/>
    <property type="match status" value="1"/>
</dbReference>
<organism evidence="3 4">
    <name type="scientific">Chlorella vulgaris</name>
    <name type="common">Green alga</name>
    <dbReference type="NCBI Taxonomy" id="3077"/>
    <lineage>
        <taxon>Eukaryota</taxon>
        <taxon>Viridiplantae</taxon>
        <taxon>Chlorophyta</taxon>
        <taxon>core chlorophytes</taxon>
        <taxon>Trebouxiophyceae</taxon>
        <taxon>Chlorellales</taxon>
        <taxon>Chlorellaceae</taxon>
        <taxon>Chlorella clade</taxon>
        <taxon>Chlorella</taxon>
    </lineage>
</organism>
<comment type="caution">
    <text evidence="3">The sequence shown here is derived from an EMBL/GenBank/DDBJ whole genome shotgun (WGS) entry which is preliminary data.</text>
</comment>
<feature type="compositionally biased region" description="Basic residues" evidence="1">
    <location>
        <begin position="229"/>
        <end position="247"/>
    </location>
</feature>
<accession>A0A9D4YYX0</accession>
<gene>
    <name evidence="3" type="ORF">D9Q98_002514</name>
</gene>
<feature type="compositionally biased region" description="Basic and acidic residues" evidence="1">
    <location>
        <begin position="307"/>
        <end position="339"/>
    </location>
</feature>
<dbReference type="PANTHER" id="PTHR14580">
    <property type="entry name" value="MULTIPLE MYELOMA TUMOR-ASSOCIATED PROTEIN 2 FAMILY MEMBER"/>
    <property type="match status" value="1"/>
</dbReference>